<evidence type="ECO:0000256" key="5">
    <source>
        <dbReference type="ARBA" id="ARBA00022729"/>
    </source>
</evidence>
<sequence>MLRPWVSVALLAVACWWLSAVWVSGQTFQYSHGWTNGRKRAGSGALVPAARLPLPAAADLEGQQTQQPCRVRCLRLLLQAAALPQVYVPPEAWQQLEEESASQRGGSVRLRHALPPPGAAADSDEDM</sequence>
<accession>A0A0M4U1U5</accession>
<evidence type="ECO:0000256" key="4">
    <source>
        <dbReference type="ARBA" id="ARBA00022525"/>
    </source>
</evidence>
<keyword evidence="6" id="KW-0027">Amidation</keyword>
<dbReference type="EMBL" id="LC031860">
    <property type="protein sequence ID" value="BAS29666.1"/>
    <property type="molecule type" value="mRNA"/>
</dbReference>
<dbReference type="GO" id="GO:0007218">
    <property type="term" value="P:neuropeptide signaling pathway"/>
    <property type="evidence" value="ECO:0007669"/>
    <property type="project" value="UniProtKB-KW"/>
</dbReference>
<keyword evidence="5 9" id="KW-0732">Signal</keyword>
<name>A0A0M4U1U5_LOCMI</name>
<dbReference type="Pfam" id="PF17308">
    <property type="entry name" value="Corazonin"/>
    <property type="match status" value="1"/>
</dbReference>
<evidence type="ECO:0000256" key="7">
    <source>
        <dbReference type="ARBA" id="ARBA00023320"/>
    </source>
</evidence>
<feature type="region of interest" description="Disordered" evidence="8">
    <location>
        <begin position="97"/>
        <end position="127"/>
    </location>
</feature>
<evidence type="ECO:0000256" key="3">
    <source>
        <dbReference type="ARBA" id="ARBA00014144"/>
    </source>
</evidence>
<protein>
    <recommendedName>
        <fullName evidence="3">Pro-corazonin</fullName>
    </recommendedName>
</protein>
<proteinExistence type="evidence at transcript level"/>
<organism evidence="10">
    <name type="scientific">Locusta migratoria</name>
    <name type="common">Migratory locust</name>
    <dbReference type="NCBI Taxonomy" id="7004"/>
    <lineage>
        <taxon>Eukaryota</taxon>
        <taxon>Metazoa</taxon>
        <taxon>Ecdysozoa</taxon>
        <taxon>Arthropoda</taxon>
        <taxon>Hexapoda</taxon>
        <taxon>Insecta</taxon>
        <taxon>Pterygota</taxon>
        <taxon>Neoptera</taxon>
        <taxon>Polyneoptera</taxon>
        <taxon>Orthoptera</taxon>
        <taxon>Caelifera</taxon>
        <taxon>Acrididea</taxon>
        <taxon>Acridomorpha</taxon>
        <taxon>Acridoidea</taxon>
        <taxon>Acrididae</taxon>
        <taxon>Oedipodinae</taxon>
        <taxon>Locusta</taxon>
    </lineage>
</organism>
<evidence type="ECO:0000256" key="2">
    <source>
        <dbReference type="ARBA" id="ARBA00009635"/>
    </source>
</evidence>
<evidence type="ECO:0000256" key="9">
    <source>
        <dbReference type="SAM" id="SignalP"/>
    </source>
</evidence>
<dbReference type="AlphaFoldDB" id="A0A0M4U1U5"/>
<evidence type="ECO:0000256" key="6">
    <source>
        <dbReference type="ARBA" id="ARBA00022815"/>
    </source>
</evidence>
<evidence type="ECO:0000256" key="8">
    <source>
        <dbReference type="SAM" id="MobiDB-lite"/>
    </source>
</evidence>
<dbReference type="GO" id="GO:0045823">
    <property type="term" value="P:positive regulation of heart contraction"/>
    <property type="evidence" value="ECO:0007669"/>
    <property type="project" value="InterPro"/>
</dbReference>
<feature type="signal peptide" evidence="9">
    <location>
        <begin position="1"/>
        <end position="25"/>
    </location>
</feature>
<gene>
    <name evidence="10" type="primary">CRZ</name>
</gene>
<comment type="subcellular location">
    <subcellularLocation>
        <location evidence="1">Secreted</location>
    </subcellularLocation>
</comment>
<reference evidence="10" key="1">
    <citation type="journal article" date="2017" name="Gene">
        <title>Geographic variation in RNAi sensitivity in the migratory locust.</title>
        <authorList>
            <person name="Sugahara R."/>
            <person name="Tanaka S."/>
            <person name="Jouraku A."/>
            <person name="Shiotsuki T."/>
        </authorList>
    </citation>
    <scope>NUCLEOTIDE SEQUENCE</scope>
    <source>
        <strain evidence="10">Minami-daito</strain>
    </source>
</reference>
<dbReference type="GO" id="GO:0005576">
    <property type="term" value="C:extracellular region"/>
    <property type="evidence" value="ECO:0007669"/>
    <property type="project" value="UniProtKB-SubCell"/>
</dbReference>
<keyword evidence="7" id="KW-0527">Neuropeptide</keyword>
<evidence type="ECO:0000256" key="1">
    <source>
        <dbReference type="ARBA" id="ARBA00004613"/>
    </source>
</evidence>
<dbReference type="PROSITE" id="PS51257">
    <property type="entry name" value="PROKAR_LIPOPROTEIN"/>
    <property type="match status" value="1"/>
</dbReference>
<keyword evidence="4" id="KW-0964">Secreted</keyword>
<comment type="similarity">
    <text evidence="2">Belongs to the corazonin family.</text>
</comment>
<dbReference type="InterPro" id="IPR020190">
    <property type="entry name" value="Procorazonin"/>
</dbReference>
<evidence type="ECO:0000313" key="10">
    <source>
        <dbReference type="EMBL" id="BAS29666.1"/>
    </source>
</evidence>
<dbReference type="GO" id="GO:0071858">
    <property type="term" value="F:corazonin receptor binding"/>
    <property type="evidence" value="ECO:0007669"/>
    <property type="project" value="InterPro"/>
</dbReference>
<feature type="chain" id="PRO_5005802719" description="Pro-corazonin" evidence="9">
    <location>
        <begin position="26"/>
        <end position="127"/>
    </location>
</feature>